<keyword evidence="1" id="KW-0812">Transmembrane</keyword>
<name>A0A1W1E115_9ZZZZ</name>
<evidence type="ECO:0000256" key="1">
    <source>
        <dbReference type="SAM" id="Phobius"/>
    </source>
</evidence>
<accession>A0A1W1E115</accession>
<reference evidence="2" key="1">
    <citation type="submission" date="2016-10" db="EMBL/GenBank/DDBJ databases">
        <authorList>
            <person name="de Groot N.N."/>
        </authorList>
    </citation>
    <scope>NUCLEOTIDE SEQUENCE</scope>
</reference>
<organism evidence="2">
    <name type="scientific">hydrothermal vent metagenome</name>
    <dbReference type="NCBI Taxonomy" id="652676"/>
    <lineage>
        <taxon>unclassified sequences</taxon>
        <taxon>metagenomes</taxon>
        <taxon>ecological metagenomes</taxon>
    </lineage>
</organism>
<dbReference type="AlphaFoldDB" id="A0A1W1E115"/>
<keyword evidence="1" id="KW-1133">Transmembrane helix</keyword>
<keyword evidence="1" id="KW-0472">Membrane</keyword>
<sequence length="236" mass="26337">MALAGLLAFSLHGVGIFGAFIFAMAFTIPPILEKIREASKEQGKEISTNFAVLSAGFFAICGIVFMVNSGEKTIKESLPYPAEQVQLMAIAKKYALAFDDVSNEVQQSQLREQRSKELLNFLYSNTKNIENWIGRISNITTSSTGDAFVSITVSPYLTISTWNNTFSDINYDTKIDKDTAIYATLATVQKGDLVYFTGKFFESDNDSIKEQSLTIMGSMEDPDFLLRFYDIVKINR</sequence>
<protein>
    <submittedName>
        <fullName evidence="2">Uncharacterized protein</fullName>
    </submittedName>
</protein>
<feature type="transmembrane region" description="Helical" evidence="1">
    <location>
        <begin position="49"/>
        <end position="67"/>
    </location>
</feature>
<gene>
    <name evidence="2" type="ORF">MNB_SUP05-SYMBIONT-5-427</name>
</gene>
<dbReference type="EMBL" id="FPHZ01000055">
    <property type="protein sequence ID" value="SFV87645.1"/>
    <property type="molecule type" value="Genomic_DNA"/>
</dbReference>
<evidence type="ECO:0000313" key="2">
    <source>
        <dbReference type="EMBL" id="SFV87645.1"/>
    </source>
</evidence>
<feature type="transmembrane region" description="Helical" evidence="1">
    <location>
        <begin position="6"/>
        <end position="28"/>
    </location>
</feature>
<proteinExistence type="predicted"/>